<feature type="transmembrane region" description="Helical" evidence="6">
    <location>
        <begin position="106"/>
        <end position="130"/>
    </location>
</feature>
<dbReference type="GeneID" id="136805765"/>
<dbReference type="PANTHER" id="PTHR12841:SF6">
    <property type="entry name" value="PROTEIN UNC-50 HOMOLOG"/>
    <property type="match status" value="1"/>
</dbReference>
<dbReference type="EnsemblMetazoa" id="CLYHEMT010543.1">
    <property type="protein sequence ID" value="CLYHEMP010543.1"/>
    <property type="gene ID" value="CLYHEMG010543"/>
</dbReference>
<dbReference type="InterPro" id="IPR007881">
    <property type="entry name" value="UNC-50"/>
</dbReference>
<dbReference type="RefSeq" id="XP_066918415.1">
    <property type="nucleotide sequence ID" value="XM_067062314.1"/>
</dbReference>
<evidence type="ECO:0000256" key="2">
    <source>
        <dbReference type="ARBA" id="ARBA00006293"/>
    </source>
</evidence>
<evidence type="ECO:0000256" key="3">
    <source>
        <dbReference type="ARBA" id="ARBA00022692"/>
    </source>
</evidence>
<sequence>MIADRNEKKVAHKAIMDRIALQRRFLYLKRIFKVRHMDFEFAIWQMIYLFVSPKKVFRNFSYHQETKRQWARDDPAFLVLFSGWLFFASIIFSVALKLTFLEFAKLLFWVIFIDCIGFGLLVAGILSFIVNKYLRFPGGERQKEEVEFGYAFDVHLNAFFPLLIILHIIQLLYTPLAHVSPFLGRFFGNSLWLIAFIYYFYITFLGYSALPFLKGTVIILWPLIGVFIFYLISLFHPSLTLSAMIINFYHHRVAG</sequence>
<keyword evidence="8" id="KW-1185">Reference proteome</keyword>
<keyword evidence="3 6" id="KW-0812">Transmembrane</keyword>
<organism evidence="7 8">
    <name type="scientific">Clytia hemisphaerica</name>
    <dbReference type="NCBI Taxonomy" id="252671"/>
    <lineage>
        <taxon>Eukaryota</taxon>
        <taxon>Metazoa</taxon>
        <taxon>Cnidaria</taxon>
        <taxon>Hydrozoa</taxon>
        <taxon>Hydroidolina</taxon>
        <taxon>Leptothecata</taxon>
        <taxon>Obeliida</taxon>
        <taxon>Clytiidae</taxon>
        <taxon>Clytia</taxon>
    </lineage>
</organism>
<dbReference type="OrthoDB" id="10027013at2759"/>
<evidence type="ECO:0000256" key="5">
    <source>
        <dbReference type="ARBA" id="ARBA00023136"/>
    </source>
</evidence>
<evidence type="ECO:0000313" key="7">
    <source>
        <dbReference type="EnsemblMetazoa" id="CLYHEMP010543.1"/>
    </source>
</evidence>
<keyword evidence="5 6" id="KW-0472">Membrane</keyword>
<feature type="transmembrane region" description="Helical" evidence="6">
    <location>
        <begin position="150"/>
        <end position="170"/>
    </location>
</feature>
<dbReference type="Pfam" id="PF05216">
    <property type="entry name" value="UNC-50"/>
    <property type="match status" value="1"/>
</dbReference>
<comment type="subcellular location">
    <subcellularLocation>
        <location evidence="1">Membrane</location>
        <topology evidence="1">Multi-pass membrane protein</topology>
    </subcellularLocation>
</comment>
<protein>
    <submittedName>
        <fullName evidence="7">Uncharacterized protein</fullName>
    </submittedName>
</protein>
<reference evidence="7" key="1">
    <citation type="submission" date="2021-01" db="UniProtKB">
        <authorList>
            <consortium name="EnsemblMetazoa"/>
        </authorList>
    </citation>
    <scope>IDENTIFICATION</scope>
</reference>
<evidence type="ECO:0000256" key="6">
    <source>
        <dbReference type="SAM" id="Phobius"/>
    </source>
</evidence>
<dbReference type="Proteomes" id="UP000594262">
    <property type="component" value="Unplaced"/>
</dbReference>
<evidence type="ECO:0000256" key="1">
    <source>
        <dbReference type="ARBA" id="ARBA00004141"/>
    </source>
</evidence>
<dbReference type="GO" id="GO:0000139">
    <property type="term" value="C:Golgi membrane"/>
    <property type="evidence" value="ECO:0007669"/>
    <property type="project" value="TreeGrafter"/>
</dbReference>
<dbReference type="AlphaFoldDB" id="A0A7M5VFH1"/>
<proteinExistence type="inferred from homology"/>
<name>A0A7M5VFH1_9CNID</name>
<keyword evidence="4 6" id="KW-1133">Transmembrane helix</keyword>
<accession>A0A7M5VFH1</accession>
<dbReference type="PANTHER" id="PTHR12841">
    <property type="entry name" value="PROTEIN UNC-50 HOMOLOG"/>
    <property type="match status" value="1"/>
</dbReference>
<feature type="transmembrane region" description="Helical" evidence="6">
    <location>
        <begin position="217"/>
        <end position="235"/>
    </location>
</feature>
<feature type="transmembrane region" description="Helical" evidence="6">
    <location>
        <begin position="77"/>
        <end position="100"/>
    </location>
</feature>
<evidence type="ECO:0000256" key="4">
    <source>
        <dbReference type="ARBA" id="ARBA00022989"/>
    </source>
</evidence>
<evidence type="ECO:0000313" key="8">
    <source>
        <dbReference type="Proteomes" id="UP000594262"/>
    </source>
</evidence>
<feature type="transmembrane region" description="Helical" evidence="6">
    <location>
        <begin position="190"/>
        <end position="210"/>
    </location>
</feature>
<comment type="similarity">
    <text evidence="2">Belongs to the unc-50 family.</text>
</comment>